<sequence>MPSSRSRRERLQLAWVYREVEGNESQVEFFVEEKVPHDVLMIGWIMGFKDEARPCVIRAEEFLGQVDSAHDSWLTV</sequence>
<dbReference type="STRING" id="1448320.A0A319DSK3"/>
<gene>
    <name evidence="1" type="ORF">BO71DRAFT_398959</name>
</gene>
<name>A0A319DSK3_9EURO</name>
<organism evidence="1 2">
    <name type="scientific">Aspergillus ellipticus CBS 707.79</name>
    <dbReference type="NCBI Taxonomy" id="1448320"/>
    <lineage>
        <taxon>Eukaryota</taxon>
        <taxon>Fungi</taxon>
        <taxon>Dikarya</taxon>
        <taxon>Ascomycota</taxon>
        <taxon>Pezizomycotina</taxon>
        <taxon>Eurotiomycetes</taxon>
        <taxon>Eurotiomycetidae</taxon>
        <taxon>Eurotiales</taxon>
        <taxon>Aspergillaceae</taxon>
        <taxon>Aspergillus</taxon>
        <taxon>Aspergillus subgen. Circumdati</taxon>
    </lineage>
</organism>
<dbReference type="Proteomes" id="UP000247810">
    <property type="component" value="Unassembled WGS sequence"/>
</dbReference>
<proteinExistence type="predicted"/>
<dbReference type="AlphaFoldDB" id="A0A319DSK3"/>
<evidence type="ECO:0000313" key="2">
    <source>
        <dbReference type="Proteomes" id="UP000247810"/>
    </source>
</evidence>
<dbReference type="OrthoDB" id="2152029at2759"/>
<evidence type="ECO:0000313" key="1">
    <source>
        <dbReference type="EMBL" id="PYH94283.1"/>
    </source>
</evidence>
<reference evidence="1 2" key="1">
    <citation type="submission" date="2018-02" db="EMBL/GenBank/DDBJ databases">
        <title>The genomes of Aspergillus section Nigri reveals drivers in fungal speciation.</title>
        <authorList>
            <consortium name="DOE Joint Genome Institute"/>
            <person name="Vesth T.C."/>
            <person name="Nybo J."/>
            <person name="Theobald S."/>
            <person name="Brandl J."/>
            <person name="Frisvad J.C."/>
            <person name="Nielsen K.F."/>
            <person name="Lyhne E.K."/>
            <person name="Kogle M.E."/>
            <person name="Kuo A."/>
            <person name="Riley R."/>
            <person name="Clum A."/>
            <person name="Nolan M."/>
            <person name="Lipzen A."/>
            <person name="Salamov A."/>
            <person name="Henrissat B."/>
            <person name="Wiebenga A."/>
            <person name="De vries R.P."/>
            <person name="Grigoriev I.V."/>
            <person name="Mortensen U.H."/>
            <person name="Andersen M.R."/>
            <person name="Baker S.E."/>
        </authorList>
    </citation>
    <scope>NUCLEOTIDE SEQUENCE [LARGE SCALE GENOMIC DNA]</scope>
    <source>
        <strain evidence="1 2">CBS 707.79</strain>
    </source>
</reference>
<keyword evidence="2" id="KW-1185">Reference proteome</keyword>
<protein>
    <submittedName>
        <fullName evidence="1">Uncharacterized protein</fullName>
    </submittedName>
</protein>
<accession>A0A319DSK3</accession>
<dbReference type="EMBL" id="KZ825874">
    <property type="protein sequence ID" value="PYH94283.1"/>
    <property type="molecule type" value="Genomic_DNA"/>
</dbReference>
<dbReference type="VEuPathDB" id="FungiDB:BO71DRAFT_398959"/>